<keyword evidence="2" id="KW-1185">Reference proteome</keyword>
<name>A0A197JDC7_9FUNG</name>
<dbReference type="AlphaFoldDB" id="A0A197JDC7"/>
<accession>A0A197JDC7</accession>
<dbReference type="STRING" id="1314771.A0A197JDC7"/>
<protein>
    <submittedName>
        <fullName evidence="1">Uncharacterized protein</fullName>
    </submittedName>
</protein>
<evidence type="ECO:0000313" key="1">
    <source>
        <dbReference type="EMBL" id="OAQ22454.1"/>
    </source>
</evidence>
<sequence length="87" mass="10275">MVAYPETQQPADSFVSHDWRTIYRLRYWNLIAEDVMILHNIRFMDFFSMTLSMLDTSPDRAHYYGTDAAEAMLEELAFKLGLCEDEE</sequence>
<dbReference type="EMBL" id="KV442164">
    <property type="protein sequence ID" value="OAQ22454.1"/>
    <property type="molecule type" value="Genomic_DNA"/>
</dbReference>
<dbReference type="Proteomes" id="UP000078512">
    <property type="component" value="Unassembled WGS sequence"/>
</dbReference>
<proteinExistence type="predicted"/>
<organism evidence="1 2">
    <name type="scientific">Linnemannia elongata AG-77</name>
    <dbReference type="NCBI Taxonomy" id="1314771"/>
    <lineage>
        <taxon>Eukaryota</taxon>
        <taxon>Fungi</taxon>
        <taxon>Fungi incertae sedis</taxon>
        <taxon>Mucoromycota</taxon>
        <taxon>Mortierellomycotina</taxon>
        <taxon>Mortierellomycetes</taxon>
        <taxon>Mortierellales</taxon>
        <taxon>Mortierellaceae</taxon>
        <taxon>Linnemannia</taxon>
    </lineage>
</organism>
<dbReference type="OrthoDB" id="3176531at2759"/>
<reference evidence="1 2" key="1">
    <citation type="submission" date="2016-05" db="EMBL/GenBank/DDBJ databases">
        <title>Genome sequencing reveals origins of a unique bacterial endosymbiosis in the earliest lineages of terrestrial Fungi.</title>
        <authorList>
            <consortium name="DOE Joint Genome Institute"/>
            <person name="Uehling J."/>
            <person name="Gryganskyi A."/>
            <person name="Hameed K."/>
            <person name="Tschaplinski T."/>
            <person name="Misztal P."/>
            <person name="Wu S."/>
            <person name="Desiro A."/>
            <person name="Vande Pol N."/>
            <person name="Du Z.-Y."/>
            <person name="Zienkiewicz A."/>
            <person name="Zienkiewicz K."/>
            <person name="Morin E."/>
            <person name="Tisserant E."/>
            <person name="Splivallo R."/>
            <person name="Hainaut M."/>
            <person name="Henrissat B."/>
            <person name="Ohm R."/>
            <person name="Kuo A."/>
            <person name="Yan J."/>
            <person name="Lipzen A."/>
            <person name="Nolan M."/>
            <person name="Labutti K."/>
            <person name="Barry K."/>
            <person name="Goldstein A."/>
            <person name="Labbe J."/>
            <person name="Schadt C."/>
            <person name="Tuskan G."/>
            <person name="Grigoriev I."/>
            <person name="Martin F."/>
            <person name="Vilgalys R."/>
            <person name="Bonito G."/>
        </authorList>
    </citation>
    <scope>NUCLEOTIDE SEQUENCE [LARGE SCALE GENOMIC DNA]</scope>
    <source>
        <strain evidence="1 2">AG-77</strain>
    </source>
</reference>
<gene>
    <name evidence="1" type="ORF">K457DRAFT_143430</name>
</gene>
<evidence type="ECO:0000313" key="2">
    <source>
        <dbReference type="Proteomes" id="UP000078512"/>
    </source>
</evidence>